<comment type="caution">
    <text evidence="3">The sequence shown here is derived from an EMBL/GenBank/DDBJ whole genome shotgun (WGS) entry which is preliminary data.</text>
</comment>
<keyword evidence="1" id="KW-0560">Oxidoreductase</keyword>
<dbReference type="AlphaFoldDB" id="A0A926NX29"/>
<feature type="domain" description="Flavin reductase like" evidence="2">
    <location>
        <begin position="1"/>
        <end position="148"/>
    </location>
</feature>
<protein>
    <submittedName>
        <fullName evidence="3">Flavin reductase</fullName>
    </submittedName>
</protein>
<dbReference type="InterPro" id="IPR002563">
    <property type="entry name" value="Flavin_Rdtase-like_dom"/>
</dbReference>
<dbReference type="GO" id="GO:0010181">
    <property type="term" value="F:FMN binding"/>
    <property type="evidence" value="ECO:0007669"/>
    <property type="project" value="InterPro"/>
</dbReference>
<reference evidence="3" key="1">
    <citation type="submission" date="2020-05" db="EMBL/GenBank/DDBJ databases">
        <title>Identification of trans-AT polyketide cluster in two marine bacteria, producers of a novel glutaramide-containing polyketide sesbanimide D and analogs.</title>
        <authorList>
            <person name="Kacar D."/>
            <person name="Rodriguez P."/>
            <person name="Canedo L."/>
            <person name="Gonzalez E."/>
            <person name="Galan B."/>
            <person name="De La Calle F."/>
            <person name="Garcia J.L."/>
        </authorList>
    </citation>
    <scope>NUCLEOTIDE SEQUENCE</scope>
    <source>
        <strain evidence="3">PHM038</strain>
    </source>
</reference>
<dbReference type="SMART" id="SM00903">
    <property type="entry name" value="Flavin_Reduct"/>
    <property type="match status" value="1"/>
</dbReference>
<dbReference type="PANTHER" id="PTHR30466:SF1">
    <property type="entry name" value="FMN REDUCTASE (NADH) RUTF"/>
    <property type="match status" value="1"/>
</dbReference>
<gene>
    <name evidence="3" type="ORF">HK439_17160</name>
</gene>
<dbReference type="Proteomes" id="UP000598467">
    <property type="component" value="Unassembled WGS sequence"/>
</dbReference>
<evidence type="ECO:0000259" key="2">
    <source>
        <dbReference type="SMART" id="SM00903"/>
    </source>
</evidence>
<evidence type="ECO:0000313" key="3">
    <source>
        <dbReference type="EMBL" id="MBD1547999.1"/>
    </source>
</evidence>
<dbReference type="GO" id="GO:0006208">
    <property type="term" value="P:pyrimidine nucleobase catabolic process"/>
    <property type="evidence" value="ECO:0007669"/>
    <property type="project" value="TreeGrafter"/>
</dbReference>
<sequence length="151" mass="16137">MSRIVTAVHILTTDGPAGRLGATVSAVCSVSDDPPSILVCVNRASRVHAAILKNRVYCVNTLQPNHQALSDAFAGRGNLDMDARFAMADWTSLATGCPGLKDASLSIDCEVFSITEMGTHSVIIGTVADVRMSDEDRSLVYIRRGYHSVSK</sequence>
<dbReference type="InterPro" id="IPR012349">
    <property type="entry name" value="Split_barrel_FMN-bd"/>
</dbReference>
<dbReference type="SUPFAM" id="SSF50475">
    <property type="entry name" value="FMN-binding split barrel"/>
    <property type="match status" value="1"/>
</dbReference>
<organism evidence="3 4">
    <name type="scientific">Roseibium aggregatum</name>
    <dbReference type="NCBI Taxonomy" id="187304"/>
    <lineage>
        <taxon>Bacteria</taxon>
        <taxon>Pseudomonadati</taxon>
        <taxon>Pseudomonadota</taxon>
        <taxon>Alphaproteobacteria</taxon>
        <taxon>Hyphomicrobiales</taxon>
        <taxon>Stappiaceae</taxon>
        <taxon>Roseibium</taxon>
    </lineage>
</organism>
<name>A0A926NX29_9HYPH</name>
<accession>A0A926NX29</accession>
<dbReference type="EMBL" id="JABFCZ010000019">
    <property type="protein sequence ID" value="MBD1547999.1"/>
    <property type="molecule type" value="Genomic_DNA"/>
</dbReference>
<dbReference type="Pfam" id="PF01613">
    <property type="entry name" value="Flavin_Reduct"/>
    <property type="match status" value="1"/>
</dbReference>
<evidence type="ECO:0000313" key="4">
    <source>
        <dbReference type="Proteomes" id="UP000598467"/>
    </source>
</evidence>
<dbReference type="GO" id="GO:0042602">
    <property type="term" value="F:riboflavin reductase (NADPH) activity"/>
    <property type="evidence" value="ECO:0007669"/>
    <property type="project" value="TreeGrafter"/>
</dbReference>
<evidence type="ECO:0000256" key="1">
    <source>
        <dbReference type="ARBA" id="ARBA00023002"/>
    </source>
</evidence>
<proteinExistence type="predicted"/>
<dbReference type="Gene3D" id="2.30.110.10">
    <property type="entry name" value="Electron Transport, Fmn-binding Protein, Chain A"/>
    <property type="match status" value="1"/>
</dbReference>
<dbReference type="PANTHER" id="PTHR30466">
    <property type="entry name" value="FLAVIN REDUCTASE"/>
    <property type="match status" value="1"/>
</dbReference>
<dbReference type="InterPro" id="IPR050268">
    <property type="entry name" value="NADH-dep_flavin_reductase"/>
</dbReference>